<dbReference type="PROSITE" id="PS00108">
    <property type="entry name" value="PROTEIN_KINASE_ST"/>
    <property type="match status" value="1"/>
</dbReference>
<dbReference type="FunFam" id="3.80.10.10:FF:000095">
    <property type="entry name" value="LRR receptor-like serine/threonine-protein kinase GSO1"/>
    <property type="match status" value="1"/>
</dbReference>
<dbReference type="EMBL" id="BJWL01000008">
    <property type="protein sequence ID" value="GFY93180.1"/>
    <property type="molecule type" value="Genomic_DNA"/>
</dbReference>
<keyword evidence="12" id="KW-0677">Repeat</keyword>
<dbReference type="Pfam" id="PF23598">
    <property type="entry name" value="LRR_14"/>
    <property type="match status" value="1"/>
</dbReference>
<comment type="catalytic activity">
    <reaction evidence="20">
        <text>L-threonyl-[protein] + ATP = O-phospho-L-threonyl-[protein] + ADP + H(+)</text>
        <dbReference type="Rhea" id="RHEA:46608"/>
        <dbReference type="Rhea" id="RHEA-COMP:11060"/>
        <dbReference type="Rhea" id="RHEA-COMP:11605"/>
        <dbReference type="ChEBI" id="CHEBI:15378"/>
        <dbReference type="ChEBI" id="CHEBI:30013"/>
        <dbReference type="ChEBI" id="CHEBI:30616"/>
        <dbReference type="ChEBI" id="CHEBI:61977"/>
        <dbReference type="ChEBI" id="CHEBI:456216"/>
        <dbReference type="EC" id="2.7.11.1"/>
    </reaction>
</comment>
<dbReference type="EC" id="2.7.11.1" evidence="4"/>
<keyword evidence="17 22" id="KW-0472">Membrane</keyword>
<evidence type="ECO:0000256" key="12">
    <source>
        <dbReference type="ARBA" id="ARBA00022737"/>
    </source>
</evidence>
<evidence type="ECO:0000256" key="9">
    <source>
        <dbReference type="ARBA" id="ARBA00022679"/>
    </source>
</evidence>
<dbReference type="GO" id="GO:0051707">
    <property type="term" value="P:response to other organism"/>
    <property type="evidence" value="ECO:0007669"/>
    <property type="project" value="UniProtKB-ARBA"/>
</dbReference>
<feature type="transmembrane region" description="Helical" evidence="22">
    <location>
        <begin position="604"/>
        <end position="629"/>
    </location>
</feature>
<dbReference type="GO" id="GO:0005886">
    <property type="term" value="C:plasma membrane"/>
    <property type="evidence" value="ECO:0007669"/>
    <property type="project" value="UniProtKB-SubCell"/>
</dbReference>
<keyword evidence="10 22" id="KW-0812">Transmembrane</keyword>
<dbReference type="Pfam" id="PF13855">
    <property type="entry name" value="LRR_8"/>
    <property type="match status" value="1"/>
</dbReference>
<evidence type="ECO:0000256" key="21">
    <source>
        <dbReference type="ARBA" id="ARBA00048679"/>
    </source>
</evidence>
<name>A0A7J0F3C2_9ERIC</name>
<evidence type="ECO:0000256" key="16">
    <source>
        <dbReference type="ARBA" id="ARBA00022989"/>
    </source>
</evidence>
<dbReference type="FunFam" id="3.80.10.10:FF:000288">
    <property type="entry name" value="LRR receptor-like serine/threonine-protein kinase EFR"/>
    <property type="match status" value="1"/>
</dbReference>
<dbReference type="InterPro" id="IPR008271">
    <property type="entry name" value="Ser/Thr_kinase_AS"/>
</dbReference>
<dbReference type="SMART" id="SM00220">
    <property type="entry name" value="S_TKc"/>
    <property type="match status" value="1"/>
</dbReference>
<keyword evidence="8" id="KW-0433">Leucine-rich repeat</keyword>
<dbReference type="FunFam" id="3.30.200.20:FF:000432">
    <property type="entry name" value="LRR receptor-like serine/threonine-protein kinase EFR"/>
    <property type="match status" value="1"/>
</dbReference>
<comment type="catalytic activity">
    <reaction evidence="21">
        <text>L-seryl-[protein] + ATP = O-phospho-L-seryl-[protein] + ADP + H(+)</text>
        <dbReference type="Rhea" id="RHEA:17989"/>
        <dbReference type="Rhea" id="RHEA-COMP:9863"/>
        <dbReference type="Rhea" id="RHEA-COMP:11604"/>
        <dbReference type="ChEBI" id="CHEBI:15378"/>
        <dbReference type="ChEBI" id="CHEBI:29999"/>
        <dbReference type="ChEBI" id="CHEBI:30616"/>
        <dbReference type="ChEBI" id="CHEBI:83421"/>
        <dbReference type="ChEBI" id="CHEBI:456216"/>
        <dbReference type="EC" id="2.7.11.1"/>
    </reaction>
</comment>
<evidence type="ECO:0000256" key="17">
    <source>
        <dbReference type="ARBA" id="ARBA00023136"/>
    </source>
</evidence>
<dbReference type="GO" id="GO:0004674">
    <property type="term" value="F:protein serine/threonine kinase activity"/>
    <property type="evidence" value="ECO:0007669"/>
    <property type="project" value="UniProtKB-KW"/>
</dbReference>
<dbReference type="InterPro" id="IPR051809">
    <property type="entry name" value="Plant_receptor-like_S/T_kinase"/>
</dbReference>
<keyword evidence="13" id="KW-0547">Nucleotide-binding</keyword>
<comment type="subcellular location">
    <subcellularLocation>
        <location evidence="1">Cell membrane</location>
        <topology evidence="1">Single-pass membrane protein</topology>
    </subcellularLocation>
    <subcellularLocation>
        <location evidence="2">Membrane</location>
        <topology evidence="2">Single-pass type I membrane protein</topology>
    </subcellularLocation>
</comment>
<dbReference type="FunFam" id="1.10.510.10:FF:000358">
    <property type="entry name" value="Putative leucine-rich repeat receptor-like serine/threonine-protein kinase"/>
    <property type="match status" value="1"/>
</dbReference>
<evidence type="ECO:0000256" key="6">
    <source>
        <dbReference type="ARBA" id="ARBA00022527"/>
    </source>
</evidence>
<evidence type="ECO:0000256" key="13">
    <source>
        <dbReference type="ARBA" id="ARBA00022741"/>
    </source>
</evidence>
<dbReference type="InterPro" id="IPR011009">
    <property type="entry name" value="Kinase-like_dom_sf"/>
</dbReference>
<evidence type="ECO:0000256" key="5">
    <source>
        <dbReference type="ARBA" id="ARBA00022475"/>
    </source>
</evidence>
<keyword evidence="7" id="KW-0597">Phosphoprotein</keyword>
<evidence type="ECO:0000256" key="22">
    <source>
        <dbReference type="SAM" id="Phobius"/>
    </source>
</evidence>
<dbReference type="Proteomes" id="UP000585474">
    <property type="component" value="Unassembled WGS sequence"/>
</dbReference>
<dbReference type="GO" id="GO:0006952">
    <property type="term" value="P:defense response"/>
    <property type="evidence" value="ECO:0007669"/>
    <property type="project" value="UniProtKB-ARBA"/>
</dbReference>
<accession>A0A7J0F3C2</accession>
<dbReference type="Gene3D" id="3.30.200.20">
    <property type="entry name" value="Phosphorylase Kinase, domain 1"/>
    <property type="match status" value="1"/>
</dbReference>
<evidence type="ECO:0000256" key="3">
    <source>
        <dbReference type="ARBA" id="ARBA00008684"/>
    </source>
</evidence>
<keyword evidence="9" id="KW-0808">Transferase</keyword>
<dbReference type="InterPro" id="IPR013210">
    <property type="entry name" value="LRR_N_plant-typ"/>
</dbReference>
<gene>
    <name evidence="24" type="ORF">Acr_08g0015760</name>
</gene>
<dbReference type="Pfam" id="PF00560">
    <property type="entry name" value="LRR_1"/>
    <property type="match status" value="3"/>
</dbReference>
<keyword evidence="25" id="KW-1185">Reference proteome</keyword>
<dbReference type="InterPro" id="IPR001611">
    <property type="entry name" value="Leu-rich_rpt"/>
</dbReference>
<keyword evidence="16 22" id="KW-1133">Transmembrane helix</keyword>
<dbReference type="SUPFAM" id="SSF52058">
    <property type="entry name" value="L domain-like"/>
    <property type="match status" value="2"/>
</dbReference>
<evidence type="ECO:0000256" key="2">
    <source>
        <dbReference type="ARBA" id="ARBA00004479"/>
    </source>
</evidence>
<dbReference type="Gene3D" id="1.10.510.10">
    <property type="entry name" value="Transferase(Phosphotransferase) domain 1"/>
    <property type="match status" value="1"/>
</dbReference>
<dbReference type="InterPro" id="IPR055414">
    <property type="entry name" value="LRR_R13L4/SHOC2-like"/>
</dbReference>
<dbReference type="PROSITE" id="PS51450">
    <property type="entry name" value="LRR"/>
    <property type="match status" value="1"/>
</dbReference>
<evidence type="ECO:0000313" key="25">
    <source>
        <dbReference type="Proteomes" id="UP000585474"/>
    </source>
</evidence>
<reference evidence="24 25" key="1">
    <citation type="submission" date="2019-07" db="EMBL/GenBank/DDBJ databases">
        <title>De Novo Assembly of kiwifruit Actinidia rufa.</title>
        <authorList>
            <person name="Sugita-Konishi S."/>
            <person name="Sato K."/>
            <person name="Mori E."/>
            <person name="Abe Y."/>
            <person name="Kisaki G."/>
            <person name="Hamano K."/>
            <person name="Suezawa K."/>
            <person name="Otani M."/>
            <person name="Fukuda T."/>
            <person name="Manabe T."/>
            <person name="Gomi K."/>
            <person name="Tabuchi M."/>
            <person name="Akimitsu K."/>
            <person name="Kataoka I."/>
        </authorList>
    </citation>
    <scope>NUCLEOTIDE SEQUENCE [LARGE SCALE GENOMIC DNA]</scope>
    <source>
        <strain evidence="25">cv. Fuchu</strain>
    </source>
</reference>
<keyword evidence="5" id="KW-1003">Cell membrane</keyword>
<evidence type="ECO:0000259" key="23">
    <source>
        <dbReference type="PROSITE" id="PS50011"/>
    </source>
</evidence>
<dbReference type="PANTHER" id="PTHR27008">
    <property type="entry name" value="OS04G0122200 PROTEIN"/>
    <property type="match status" value="1"/>
</dbReference>
<dbReference type="OrthoDB" id="676979at2759"/>
<sequence length="980" mass="106802">MALKLLQSFVSSVPILWCLSMLLLLYQASHKTALASTRLGRNETDRLALLSIKAQITQDPMLITSSWNDSLHFCQWKGVLCSQRHLRVTGLNLESYNLAGFISPSIGNLSFLRIVDLKNNSFQGGIPHEMGRLFRLRVLDLGINLMGGQIPGNLSHCYNLRILSLNKNKFIGNLPKELGSLSQLVALNIQLNNLTRAIPASLGNLSSLQRFMAGGNMFEGNIPGSLGSLKGLRILGLAGNKLSGIIPPSIYNLSSLVLLWAPYNQLHGSLPQNLGLTLPNIKTLAFVENQLSGLIPELFLQGSGLGTGDINDLNFISTLVNCSKLIKLSIYNNGFGGVLPNSIANFSTQLKHLIVGRNKITGSIPQDIGNLVSLNTLGLEYNQLTGSIPTSIGRLHKLQGVAFGGNKLSGEIPSSIGNLTSLTKLGIEENNLQGNIPSTLGNCKGLLWLQLYGNNLSGSIPREVFGLSSLSISLDLSQNSLSGPLPQEVGNLRNLGLLNLSHNKLSDEIPSSLSSCIRLQYLYLGNNSFKGVIPQSLESLRGIEELDLSYNSLSQGEIPAGEVFQNASAISVSGNNKLCGGIPALELSSCPDDKPRKKKMPLGLALLIPIVCGVLSIILTSLILILWWLRKMRKQPFVASSSMDSWRIISYNKLLKATNGFSSTNLIGTGSFGFGSVYKGILNLSDQKAIAVKVFNQQRRGATKSFMAECKALKTIRHRNLVKIISACASVDFQANDFKALVYEYMENGSLEYWLHPVLSQTGHAQEQQKSLSLLQRLGIAIDVASALDYLHNHCHILIVHCDIKPSNILLDGDMTAHVGDFGLARLLQQRDTSELTESQISFIGTKGTIGYVAPEYGMGNEVSANGDVYSYGILLLELFTGKRPTDGMFIDGMDLHKLAKLALSERVMEIVDQNLLEEEEGTSINSSNQMKSEKISKCLSLIFRIGVACSEQSPRERMTIADAIRELHLVKDILLERRT</sequence>
<proteinExistence type="inferred from homology"/>
<evidence type="ECO:0000256" key="1">
    <source>
        <dbReference type="ARBA" id="ARBA00004162"/>
    </source>
</evidence>
<evidence type="ECO:0000256" key="7">
    <source>
        <dbReference type="ARBA" id="ARBA00022553"/>
    </source>
</evidence>
<dbReference type="InterPro" id="IPR032675">
    <property type="entry name" value="LRR_dom_sf"/>
</dbReference>
<keyword evidence="14 24" id="KW-0418">Kinase</keyword>
<dbReference type="GO" id="GO:0005524">
    <property type="term" value="F:ATP binding"/>
    <property type="evidence" value="ECO:0007669"/>
    <property type="project" value="UniProtKB-KW"/>
</dbReference>
<comment type="similarity">
    <text evidence="3">Belongs to the protein kinase superfamily. Ser/Thr protein kinase family.</text>
</comment>
<dbReference type="PROSITE" id="PS50011">
    <property type="entry name" value="PROTEIN_KINASE_DOM"/>
    <property type="match status" value="1"/>
</dbReference>
<evidence type="ECO:0000256" key="15">
    <source>
        <dbReference type="ARBA" id="ARBA00022840"/>
    </source>
</evidence>
<keyword evidence="15" id="KW-0067">ATP-binding</keyword>
<dbReference type="Pfam" id="PF08263">
    <property type="entry name" value="LRRNT_2"/>
    <property type="match status" value="1"/>
</dbReference>
<dbReference type="Pfam" id="PF00069">
    <property type="entry name" value="Pkinase"/>
    <property type="match status" value="1"/>
</dbReference>
<evidence type="ECO:0000256" key="20">
    <source>
        <dbReference type="ARBA" id="ARBA00047899"/>
    </source>
</evidence>
<dbReference type="PANTHER" id="PTHR27008:SF596">
    <property type="entry name" value="OS02G0215500 PROTEIN"/>
    <property type="match status" value="1"/>
</dbReference>
<comment type="caution">
    <text evidence="24">The sequence shown here is derived from an EMBL/GenBank/DDBJ whole genome shotgun (WGS) entry which is preliminary data.</text>
</comment>
<keyword evidence="19" id="KW-0325">Glycoprotein</keyword>
<feature type="domain" description="Protein kinase" evidence="23">
    <location>
        <begin position="661"/>
        <end position="970"/>
    </location>
</feature>
<keyword evidence="6" id="KW-0723">Serine/threonine-protein kinase</keyword>
<keyword evidence="11" id="KW-0732">Signal</keyword>
<dbReference type="SMART" id="SM00369">
    <property type="entry name" value="LRR_TYP"/>
    <property type="match status" value="8"/>
</dbReference>
<keyword evidence="18" id="KW-0675">Receptor</keyword>
<evidence type="ECO:0000256" key="18">
    <source>
        <dbReference type="ARBA" id="ARBA00023170"/>
    </source>
</evidence>
<dbReference type="InterPro" id="IPR000719">
    <property type="entry name" value="Prot_kinase_dom"/>
</dbReference>
<evidence type="ECO:0000313" key="24">
    <source>
        <dbReference type="EMBL" id="GFY93180.1"/>
    </source>
</evidence>
<evidence type="ECO:0000256" key="10">
    <source>
        <dbReference type="ARBA" id="ARBA00022692"/>
    </source>
</evidence>
<organism evidence="24 25">
    <name type="scientific">Actinidia rufa</name>
    <dbReference type="NCBI Taxonomy" id="165716"/>
    <lineage>
        <taxon>Eukaryota</taxon>
        <taxon>Viridiplantae</taxon>
        <taxon>Streptophyta</taxon>
        <taxon>Embryophyta</taxon>
        <taxon>Tracheophyta</taxon>
        <taxon>Spermatophyta</taxon>
        <taxon>Magnoliopsida</taxon>
        <taxon>eudicotyledons</taxon>
        <taxon>Gunneridae</taxon>
        <taxon>Pentapetalae</taxon>
        <taxon>asterids</taxon>
        <taxon>Ericales</taxon>
        <taxon>Actinidiaceae</taxon>
        <taxon>Actinidia</taxon>
    </lineage>
</organism>
<evidence type="ECO:0000256" key="19">
    <source>
        <dbReference type="ARBA" id="ARBA00023180"/>
    </source>
</evidence>
<dbReference type="Gene3D" id="3.80.10.10">
    <property type="entry name" value="Ribonuclease Inhibitor"/>
    <property type="match status" value="3"/>
</dbReference>
<evidence type="ECO:0000256" key="11">
    <source>
        <dbReference type="ARBA" id="ARBA00022729"/>
    </source>
</evidence>
<evidence type="ECO:0000256" key="4">
    <source>
        <dbReference type="ARBA" id="ARBA00012513"/>
    </source>
</evidence>
<evidence type="ECO:0000256" key="8">
    <source>
        <dbReference type="ARBA" id="ARBA00022614"/>
    </source>
</evidence>
<dbReference type="SUPFAM" id="SSF56112">
    <property type="entry name" value="Protein kinase-like (PK-like)"/>
    <property type="match status" value="1"/>
</dbReference>
<dbReference type="InterPro" id="IPR003591">
    <property type="entry name" value="Leu-rich_rpt_typical-subtyp"/>
</dbReference>
<dbReference type="AlphaFoldDB" id="A0A7J0F3C2"/>
<protein>
    <recommendedName>
        <fullName evidence="4">non-specific serine/threonine protein kinase</fullName>
        <ecNumber evidence="4">2.7.11.1</ecNumber>
    </recommendedName>
</protein>
<evidence type="ECO:0000256" key="14">
    <source>
        <dbReference type="ARBA" id="ARBA00022777"/>
    </source>
</evidence>